<organism evidence="1">
    <name type="scientific">marine sediment metagenome</name>
    <dbReference type="NCBI Taxonomy" id="412755"/>
    <lineage>
        <taxon>unclassified sequences</taxon>
        <taxon>metagenomes</taxon>
        <taxon>ecological metagenomes</taxon>
    </lineage>
</organism>
<sequence>MELERIERKEMFKAYNNSKLKKPKEALPLECRRVLLEENKRLERILKRLNQRDDIIGKKSKGRT</sequence>
<evidence type="ECO:0000313" key="1">
    <source>
        <dbReference type="EMBL" id="KKN51812.1"/>
    </source>
</evidence>
<reference evidence="1" key="1">
    <citation type="journal article" date="2015" name="Nature">
        <title>Complex archaea that bridge the gap between prokaryotes and eukaryotes.</title>
        <authorList>
            <person name="Spang A."/>
            <person name="Saw J.H."/>
            <person name="Jorgensen S.L."/>
            <person name="Zaremba-Niedzwiedzka K."/>
            <person name="Martijn J."/>
            <person name="Lind A.E."/>
            <person name="van Eijk R."/>
            <person name="Schleper C."/>
            <person name="Guy L."/>
            <person name="Ettema T.J."/>
        </authorList>
    </citation>
    <scope>NUCLEOTIDE SEQUENCE</scope>
</reference>
<accession>A0A0F9RPT0</accession>
<dbReference type="EMBL" id="LAZR01001048">
    <property type="protein sequence ID" value="KKN51812.1"/>
    <property type="molecule type" value="Genomic_DNA"/>
</dbReference>
<gene>
    <name evidence="1" type="ORF">LCGC14_0619120</name>
</gene>
<protein>
    <submittedName>
        <fullName evidence="1">Uncharacterized protein</fullName>
    </submittedName>
</protein>
<proteinExistence type="predicted"/>
<dbReference type="AlphaFoldDB" id="A0A0F9RPT0"/>
<name>A0A0F9RPT0_9ZZZZ</name>
<comment type="caution">
    <text evidence="1">The sequence shown here is derived from an EMBL/GenBank/DDBJ whole genome shotgun (WGS) entry which is preliminary data.</text>
</comment>